<dbReference type="InterPro" id="IPR011990">
    <property type="entry name" value="TPR-like_helical_dom_sf"/>
</dbReference>
<evidence type="ECO:0000256" key="1">
    <source>
        <dbReference type="SAM" id="MobiDB-lite"/>
    </source>
</evidence>
<dbReference type="Proteomes" id="UP001152300">
    <property type="component" value="Unassembled WGS sequence"/>
</dbReference>
<dbReference type="PANTHER" id="PTHR15696">
    <property type="entry name" value="SMG-7 SUPPRESSOR WITH MORPHOLOGICAL EFFECT ON GENITALIA PROTEIN 7"/>
    <property type="match status" value="1"/>
</dbReference>
<dbReference type="Pfam" id="PF10373">
    <property type="entry name" value="EST1_DNA_bind"/>
    <property type="match status" value="1"/>
</dbReference>
<gene>
    <name evidence="3" type="ORF">OCU04_012678</name>
</gene>
<feature type="domain" description="DNA/RNA-binding" evidence="2">
    <location>
        <begin position="45"/>
        <end position="153"/>
    </location>
</feature>
<protein>
    <recommendedName>
        <fullName evidence="2">DNA/RNA-binding domain-containing protein</fullName>
    </recommendedName>
</protein>
<dbReference type="InterPro" id="IPR045153">
    <property type="entry name" value="Est1/Ebs1-like"/>
</dbReference>
<dbReference type="GO" id="GO:0070034">
    <property type="term" value="F:telomerase RNA binding"/>
    <property type="evidence" value="ECO:0007669"/>
    <property type="project" value="TreeGrafter"/>
</dbReference>
<dbReference type="AlphaFoldDB" id="A0A9X0A933"/>
<proteinExistence type="predicted"/>
<dbReference type="InterPro" id="IPR018834">
    <property type="entry name" value="DNA/RNA-bd_Est1-type"/>
</dbReference>
<dbReference type="EMBL" id="JAPEIS010000016">
    <property type="protein sequence ID" value="KAJ8058490.1"/>
    <property type="molecule type" value="Genomic_DNA"/>
</dbReference>
<comment type="caution">
    <text evidence="3">The sequence shown here is derived from an EMBL/GenBank/DDBJ whole genome shotgun (WGS) entry which is preliminary data.</text>
</comment>
<dbReference type="Gene3D" id="1.25.40.10">
    <property type="entry name" value="Tetratricopeptide repeat domain"/>
    <property type="match status" value="1"/>
</dbReference>
<evidence type="ECO:0000313" key="4">
    <source>
        <dbReference type="Proteomes" id="UP001152300"/>
    </source>
</evidence>
<feature type="region of interest" description="Disordered" evidence="1">
    <location>
        <begin position="192"/>
        <end position="234"/>
    </location>
</feature>
<organism evidence="3 4">
    <name type="scientific">Sclerotinia nivalis</name>
    <dbReference type="NCBI Taxonomy" id="352851"/>
    <lineage>
        <taxon>Eukaryota</taxon>
        <taxon>Fungi</taxon>
        <taxon>Dikarya</taxon>
        <taxon>Ascomycota</taxon>
        <taxon>Pezizomycotina</taxon>
        <taxon>Leotiomycetes</taxon>
        <taxon>Helotiales</taxon>
        <taxon>Sclerotiniaceae</taxon>
        <taxon>Sclerotinia</taxon>
    </lineage>
</organism>
<reference evidence="3" key="1">
    <citation type="submission" date="2022-11" db="EMBL/GenBank/DDBJ databases">
        <title>Genome Resource of Sclerotinia nivalis Strain SnTB1, a Plant Pathogen Isolated from American Ginseng.</title>
        <authorList>
            <person name="Fan S."/>
        </authorList>
    </citation>
    <scope>NUCLEOTIDE SEQUENCE</scope>
    <source>
        <strain evidence="3">SnTB1</strain>
    </source>
</reference>
<dbReference type="OrthoDB" id="4759875at2759"/>
<evidence type="ECO:0000259" key="2">
    <source>
        <dbReference type="Pfam" id="PF10373"/>
    </source>
</evidence>
<feature type="compositionally biased region" description="Low complexity" evidence="1">
    <location>
        <begin position="212"/>
        <end position="221"/>
    </location>
</feature>
<accession>A0A9X0A933</accession>
<dbReference type="GO" id="GO:0000184">
    <property type="term" value="P:nuclear-transcribed mRNA catabolic process, nonsense-mediated decay"/>
    <property type="evidence" value="ECO:0007669"/>
    <property type="project" value="TreeGrafter"/>
</dbReference>
<sequence>MMALLYETVPAFEDTWIECLGDLGRYRMAIEDDDIRDLEVWTGVARHWYSKASDKAPTTGRLYHHLAILARPNALQQLYYYAKSLCAVVPFTSARESILTLFDPVLNAENGHGQYRLPPLDTAFIRAHEHLFTGRTMERFEPAVKEFLGLFDSQIGRITKKFMEQGCHIAISNNVAMLGFASKENPLMKAIASSSEDKAADVDMDESRDESSPSMMPRSPSIGFLGIPRWKETN</sequence>
<name>A0A9X0A933_9HELO</name>
<dbReference type="PANTHER" id="PTHR15696:SF0">
    <property type="entry name" value="TELOMERASE-BINDING PROTEIN EST1A"/>
    <property type="match status" value="1"/>
</dbReference>
<dbReference type="GO" id="GO:0005697">
    <property type="term" value="C:telomerase holoenzyme complex"/>
    <property type="evidence" value="ECO:0007669"/>
    <property type="project" value="TreeGrafter"/>
</dbReference>
<keyword evidence="4" id="KW-1185">Reference proteome</keyword>
<dbReference type="SUPFAM" id="SSF48452">
    <property type="entry name" value="TPR-like"/>
    <property type="match status" value="1"/>
</dbReference>
<dbReference type="GO" id="GO:0042162">
    <property type="term" value="F:telomeric DNA binding"/>
    <property type="evidence" value="ECO:0007669"/>
    <property type="project" value="TreeGrafter"/>
</dbReference>
<evidence type="ECO:0000313" key="3">
    <source>
        <dbReference type="EMBL" id="KAJ8058490.1"/>
    </source>
</evidence>